<proteinExistence type="predicted"/>
<reference evidence="1" key="1">
    <citation type="submission" date="2015-12" db="EMBL/GenBank/DDBJ databases">
        <title>Gene expression during late stages of embryo sac development: a critical building block for successful pollen-pistil interactions.</title>
        <authorList>
            <person name="Liu Y."/>
            <person name="Joly V."/>
            <person name="Sabar M."/>
            <person name="Matton D.P."/>
        </authorList>
    </citation>
    <scope>NUCLEOTIDE SEQUENCE</scope>
</reference>
<sequence length="85" mass="9556">MPLGAQSKSKDIWSGVIEKREKKLASWKSQYLSSGGRLTLVNSVLDSLPSYMMSVFPAPASVTERLDAIRRNFLGREVKTRRNIT</sequence>
<evidence type="ECO:0000313" key="1">
    <source>
        <dbReference type="EMBL" id="JAP18555.1"/>
    </source>
</evidence>
<dbReference type="PANTHER" id="PTHR33116">
    <property type="entry name" value="REVERSE TRANSCRIPTASE ZINC-BINDING DOMAIN-CONTAINING PROTEIN-RELATED-RELATED"/>
    <property type="match status" value="1"/>
</dbReference>
<dbReference type="AlphaFoldDB" id="A0A0V0HGK6"/>
<dbReference type="PANTHER" id="PTHR33116:SF78">
    <property type="entry name" value="OS12G0587133 PROTEIN"/>
    <property type="match status" value="1"/>
</dbReference>
<dbReference type="EMBL" id="GEDG01021131">
    <property type="protein sequence ID" value="JAP18555.1"/>
    <property type="molecule type" value="Transcribed_RNA"/>
</dbReference>
<name>A0A0V0HGK6_SOLCH</name>
<protein>
    <submittedName>
        <fullName evidence="1">Putative ovule protein</fullName>
    </submittedName>
</protein>
<accession>A0A0V0HGK6</accession>
<organism evidence="1">
    <name type="scientific">Solanum chacoense</name>
    <name type="common">Chaco potato</name>
    <dbReference type="NCBI Taxonomy" id="4108"/>
    <lineage>
        <taxon>Eukaryota</taxon>
        <taxon>Viridiplantae</taxon>
        <taxon>Streptophyta</taxon>
        <taxon>Embryophyta</taxon>
        <taxon>Tracheophyta</taxon>
        <taxon>Spermatophyta</taxon>
        <taxon>Magnoliopsida</taxon>
        <taxon>eudicotyledons</taxon>
        <taxon>Gunneridae</taxon>
        <taxon>Pentapetalae</taxon>
        <taxon>asterids</taxon>
        <taxon>lamiids</taxon>
        <taxon>Solanales</taxon>
        <taxon>Solanaceae</taxon>
        <taxon>Solanoideae</taxon>
        <taxon>Solaneae</taxon>
        <taxon>Solanum</taxon>
    </lineage>
</organism>